<dbReference type="Gene3D" id="2.60.40.1930">
    <property type="match status" value="1"/>
</dbReference>
<evidence type="ECO:0000256" key="2">
    <source>
        <dbReference type="ARBA" id="ARBA00022729"/>
    </source>
</evidence>
<feature type="domain" description="Alpha-2-macroglobulin" evidence="5">
    <location>
        <begin position="949"/>
        <end position="1038"/>
    </location>
</feature>
<dbReference type="Pfam" id="PF11974">
    <property type="entry name" value="bMG3"/>
    <property type="match status" value="1"/>
</dbReference>
<reference evidence="6 7" key="1">
    <citation type="submission" date="2022-12" db="EMBL/GenBank/DDBJ databases">
        <title>Coexistence and Characterization of a Novel Tigecycline Resistance gene tet(X) variant and blaNDM-1 in a Pseudomonas caeni Isolate of Chicken Origin.</title>
        <authorList>
            <person name="Lu X."/>
            <person name="Zhang L."/>
            <person name="Li R."/>
            <person name="Wang Z."/>
        </authorList>
    </citation>
    <scope>NUCLEOTIDE SEQUENCE [LARGE SCALE GENOMIC DNA]</scope>
    <source>
        <strain evidence="6 7">CE14</strain>
    </source>
</reference>
<evidence type="ECO:0000259" key="4">
    <source>
        <dbReference type="SMART" id="SM01359"/>
    </source>
</evidence>
<dbReference type="EMBL" id="CP114976">
    <property type="protein sequence ID" value="WBE24131.1"/>
    <property type="molecule type" value="Genomic_DNA"/>
</dbReference>
<dbReference type="GO" id="GO:0004866">
    <property type="term" value="F:endopeptidase inhibitor activity"/>
    <property type="evidence" value="ECO:0007669"/>
    <property type="project" value="UniProtKB-UniRule"/>
</dbReference>
<dbReference type="InterPro" id="IPR041462">
    <property type="entry name" value="Bact_A2M_MG6"/>
</dbReference>
<gene>
    <name evidence="6" type="ORF">O6P33_06950</name>
</gene>
<dbReference type="RefSeq" id="WP_269817072.1">
    <property type="nucleotide sequence ID" value="NZ_CP114976.1"/>
</dbReference>
<evidence type="ECO:0000256" key="3">
    <source>
        <dbReference type="PIRNR" id="PIRNR038980"/>
    </source>
</evidence>
<dbReference type="Pfam" id="PF17972">
    <property type="entry name" value="bMG5"/>
    <property type="match status" value="1"/>
</dbReference>
<keyword evidence="7" id="KW-1185">Reference proteome</keyword>
<feature type="domain" description="Alpha-2-macroglobulin bait region" evidence="4">
    <location>
        <begin position="738"/>
        <end position="887"/>
    </location>
</feature>
<dbReference type="PROSITE" id="PS51257">
    <property type="entry name" value="PROKAR_LIPOPROTEIN"/>
    <property type="match status" value="1"/>
</dbReference>
<dbReference type="SMART" id="SM01360">
    <property type="entry name" value="A2M"/>
    <property type="match status" value="1"/>
</dbReference>
<evidence type="ECO:0000256" key="1">
    <source>
        <dbReference type="ARBA" id="ARBA00010556"/>
    </source>
</evidence>
<dbReference type="Pfam" id="PF17970">
    <property type="entry name" value="bMG1"/>
    <property type="match status" value="1"/>
</dbReference>
<dbReference type="Pfam" id="PF17973">
    <property type="entry name" value="bMG10"/>
    <property type="match status" value="1"/>
</dbReference>
<dbReference type="PIRSF" id="PIRSF038980">
    <property type="entry name" value="A2M_bac"/>
    <property type="match status" value="1"/>
</dbReference>
<dbReference type="InterPro" id="IPR001599">
    <property type="entry name" value="Macroglobln_a2"/>
</dbReference>
<protein>
    <recommendedName>
        <fullName evidence="3">Alpha-2-macroglobulin</fullName>
    </recommendedName>
</protein>
<keyword evidence="2" id="KW-0732">Signal</keyword>
<comment type="function">
    <text evidence="3">Protects the bacterial cell from host peptidases.</text>
</comment>
<dbReference type="SMART" id="SM01359">
    <property type="entry name" value="A2M_N_2"/>
    <property type="match status" value="1"/>
</dbReference>
<comment type="similarity">
    <text evidence="1">Belongs to the protease inhibitor I39 (alpha-2-macroglobulin) family. Bacterial alpha-2-macroglobulin subfamily.</text>
</comment>
<dbReference type="InterPro" id="IPR040639">
    <property type="entry name" value="A2MG_MG1"/>
</dbReference>
<dbReference type="InterPro" id="IPR026284">
    <property type="entry name" value="A2MG_proteobact"/>
</dbReference>
<dbReference type="Pfam" id="PF07703">
    <property type="entry name" value="A2M_BRD"/>
    <property type="match status" value="1"/>
</dbReference>
<dbReference type="SUPFAM" id="SSF48239">
    <property type="entry name" value="Terpenoid cyclases/Protein prenyltransferases"/>
    <property type="match status" value="1"/>
</dbReference>
<evidence type="ECO:0000313" key="7">
    <source>
        <dbReference type="Proteomes" id="UP001212189"/>
    </source>
</evidence>
<dbReference type="InterPro" id="IPR011626">
    <property type="entry name" value="Alpha-macroglobulin_TED"/>
</dbReference>
<dbReference type="InterPro" id="IPR041246">
    <property type="entry name" value="Bact_MG10"/>
</dbReference>
<dbReference type="InterPro" id="IPR051802">
    <property type="entry name" value="YfhM-like"/>
</dbReference>
<evidence type="ECO:0000259" key="5">
    <source>
        <dbReference type="SMART" id="SM01360"/>
    </source>
</evidence>
<dbReference type="Pfam" id="PF21765">
    <property type="entry name" value="CUB_A2MG"/>
    <property type="match status" value="1"/>
</dbReference>
<dbReference type="Pfam" id="PF21142">
    <property type="entry name" value="A2M_bMG2"/>
    <property type="match status" value="1"/>
</dbReference>
<keyword evidence="3" id="KW-0646">Protease inhibitor</keyword>
<dbReference type="InterPro" id="IPR002890">
    <property type="entry name" value="MG2"/>
</dbReference>
<sequence length="1637" mass="179541">MWRNGLLGMLMVLILAACDSSEQESTQAAPPVANSAQTTSSAVVQDPAVLALQYKDQVLQVLDVSELEENGASVLSLTFSVPLQEGQNFAQKIHAVDSKSGKLDGAWELSEDLLELRLRHIPPQRNLIISVDKGLLAFNQTQLSQDFSAKLKTRDLQPSVGFASRGSLLPAEFSQGLPVLALNVEHVDVEFFRIKPAALPEFLAQWGRNQSLELWQAQALLTLAELAHTARFELKPALNTRETLQLPIKPIKALNEAGVYLAVMREAGSYNYSQPATVFSVSDIAVSAHRFQQQLDVFAQALSNGLPLEAIELQVLDKKGQVLATGKTDKQGHAQLPITDKANLLLAQHGQHTSFLHLNSASLDLAEFSIAGPVGQALQFFVFGPRDLYRPGETVLLNGLLRDADGQQVAAQPIKVEVRRPDQQISREFVWQADDKGLYQYQLPIGANAPTGRWQLLLDLGGGIKQVYDILVEDFLPERLALELHAEPAPIKPQAALQVAVEGRYLYGAPAAGNRITGQLYVRPLREAVSSLPGFQFGVVSDDEALKQEIDLDELVLDEEGHAQIKIDSQWPESKSPLNLIVQASILESAGRPVTRRVVQAVWPAPELPGIRGIFQGEEVDADSQPEFELVLTNPQGDKLAAEQLKVRLIRERRDYYWNYSDSSGWSNNYNKKLLTVSEQTVNIEAGTSAKVSFPVQWGPYRVEVEDPRTKMVSSLGFWAGYAQQDNASGGAVRPDQVKLALDKPAYANGETARVTINAPAAGSGYLLVESAAGPLWWQPLNVPKEGATVDIPIANDWLRHDLYISALVVRPGERQAQITPKRAVGLLHLPLQRTDRQLALTLQAPERMRPGQPLTVKLKAQAADGQPAGQPVQALLSAVDVGILNITNFAAPDPFAEFFARKGYSVDQFDVYGQLIEAGNGRLARMLFGGDADLAAGGKRPQTNVNIVALQSQAVTLDAQGEAEITLAIPDFNGRLRLTAQAWTDNQFGMAEQPIEVAAPLVAELSAPRFLAGGDHSQVALDLHNLTDQAQTVAVQLSSNGLLALANYAEPLQVQLAAKERKILDLPISALPGYGVGELRLQVDGMQLPDETLAPLTRSWTLGVRPAYPAQSRSYQAVINAEQEWQLPPEALAGYQRGGLEALLSVSSRPPLNIAEHLRALDAYPYGCSEQTTSGLLASLYINDAQLDGVRVSSDTPEHRRQQIELGIERLLAMQRYNGSFAMWNAEGSEQYWPTVYVTDFLLRAREQGFAVPPAALKSAQERLLRYLQEGYLIDSDYTQAPESTRFAVQAYAGFVLARDKNAPLGALRSLFERRQDARSGLPLVHLALALQWMGDAPKAEQALHAGLSVQRSDELYMADYGSELRDQAQILALLQEHDLAESEQVKRMFALADSLNTRSWLSTQERNALFMAARAQLRTADSSWQAQLQSGEQSISLSAQHSQLLLAEQQLQQGLTLSTANSKDLYQRLQLSGYPSQAPAAGGHVLSIERQYLDTKGQLLNINTLRSGDLVVVHLAVRATETVPDALVVDLLPAGLELENQNLAQSSASLTEASSALRDWQQAMQNADIVHQEYRDDRYVAALAVPARQVKHLLYLARAVTPGRYVVPPAQVESMYRPEWQAYSATPEWMQVSKH</sequence>
<dbReference type="Pfam" id="PF07678">
    <property type="entry name" value="TED_complement"/>
    <property type="match status" value="1"/>
</dbReference>
<dbReference type="Proteomes" id="UP001212189">
    <property type="component" value="Chromosome"/>
</dbReference>
<keyword evidence="3" id="KW-0472">Membrane</keyword>
<dbReference type="KEGG" id="dce:O6P33_06950"/>
<dbReference type="Pfam" id="PF00207">
    <property type="entry name" value="A2M"/>
    <property type="match status" value="1"/>
</dbReference>
<dbReference type="Gene3D" id="1.50.10.20">
    <property type="match status" value="1"/>
</dbReference>
<dbReference type="InterPro" id="IPR041203">
    <property type="entry name" value="Bact_A2M_MG5"/>
</dbReference>
<dbReference type="InterPro" id="IPR049122">
    <property type="entry name" value="A2MG_CUB"/>
</dbReference>
<dbReference type="SMART" id="SM01419">
    <property type="entry name" value="Thiol-ester_cl"/>
    <property type="match status" value="1"/>
</dbReference>
<evidence type="ECO:0000313" key="6">
    <source>
        <dbReference type="EMBL" id="WBE24131.1"/>
    </source>
</evidence>
<dbReference type="InterPro" id="IPR049120">
    <property type="entry name" value="A2M_bMG2"/>
</dbReference>
<accession>A0AAF0AJB6</accession>
<dbReference type="InterPro" id="IPR047565">
    <property type="entry name" value="Alpha-macroglob_thiol-ester_cl"/>
</dbReference>
<dbReference type="PANTHER" id="PTHR40094:SF1">
    <property type="entry name" value="UBIQUITIN DOMAIN-CONTAINING PROTEIN"/>
    <property type="match status" value="1"/>
</dbReference>
<dbReference type="PANTHER" id="PTHR40094">
    <property type="entry name" value="ALPHA-2-MACROGLOBULIN HOMOLOG"/>
    <property type="match status" value="1"/>
</dbReference>
<name>A0AAF0AJB6_9GAMM</name>
<keyword evidence="3" id="KW-1003">Cell membrane</keyword>
<dbReference type="Pfam" id="PF17962">
    <property type="entry name" value="bMG6"/>
    <property type="match status" value="1"/>
</dbReference>
<dbReference type="InterPro" id="IPR021868">
    <property type="entry name" value="Alpha_2_Macroglob_MG3"/>
</dbReference>
<dbReference type="Pfam" id="PF01835">
    <property type="entry name" value="MG2"/>
    <property type="match status" value="1"/>
</dbReference>
<dbReference type="InterPro" id="IPR011625">
    <property type="entry name" value="A2M_N_BRD"/>
</dbReference>
<organism evidence="6 7">
    <name type="scientific">Denitrificimonas caeni</name>
    <dbReference type="NCBI Taxonomy" id="521720"/>
    <lineage>
        <taxon>Bacteria</taxon>
        <taxon>Pseudomonadati</taxon>
        <taxon>Pseudomonadota</taxon>
        <taxon>Gammaproteobacteria</taxon>
        <taxon>Pseudomonadales</taxon>
        <taxon>Pseudomonadaceae</taxon>
        <taxon>Denitrificimonas</taxon>
    </lineage>
</organism>
<dbReference type="CDD" id="cd02891">
    <property type="entry name" value="A2M_like"/>
    <property type="match status" value="1"/>
</dbReference>
<dbReference type="GO" id="GO:0005615">
    <property type="term" value="C:extracellular space"/>
    <property type="evidence" value="ECO:0007669"/>
    <property type="project" value="InterPro"/>
</dbReference>
<proteinExistence type="inferred from homology"/>
<dbReference type="InterPro" id="IPR008930">
    <property type="entry name" value="Terpenoid_cyclase/PrenylTrfase"/>
</dbReference>